<reference evidence="1 2" key="1">
    <citation type="submission" date="2017-11" db="EMBL/GenBank/DDBJ databases">
        <title>Draft genome sequence of Mitsuaria sp. HWN-4.</title>
        <authorList>
            <person name="Gundlapally S.R."/>
        </authorList>
    </citation>
    <scope>NUCLEOTIDE SEQUENCE [LARGE SCALE GENOMIC DNA]</scope>
    <source>
        <strain evidence="1 2">HWN-4</strain>
    </source>
</reference>
<dbReference type="AlphaFoldDB" id="A0A2G9CGF3"/>
<dbReference type="Pfam" id="PF11142">
    <property type="entry name" value="DUF2917"/>
    <property type="match status" value="1"/>
</dbReference>
<organism evidence="1 2">
    <name type="scientific">Roseateles chitinivorans</name>
    <dbReference type="NCBI Taxonomy" id="2917965"/>
    <lineage>
        <taxon>Bacteria</taxon>
        <taxon>Pseudomonadati</taxon>
        <taxon>Pseudomonadota</taxon>
        <taxon>Betaproteobacteria</taxon>
        <taxon>Burkholderiales</taxon>
        <taxon>Sphaerotilaceae</taxon>
        <taxon>Roseateles</taxon>
    </lineage>
</organism>
<protein>
    <recommendedName>
        <fullName evidence="3">DUF2917 domain-containing protein</fullName>
    </recommendedName>
</protein>
<evidence type="ECO:0000313" key="1">
    <source>
        <dbReference type="EMBL" id="PIM54579.1"/>
    </source>
</evidence>
<proteinExistence type="predicted"/>
<comment type="caution">
    <text evidence="1">The sequence shown here is derived from an EMBL/GenBank/DDBJ whole genome shotgun (WGS) entry which is preliminary data.</text>
</comment>
<keyword evidence="2" id="KW-1185">Reference proteome</keyword>
<dbReference type="Proteomes" id="UP000231501">
    <property type="component" value="Unassembled WGS sequence"/>
</dbReference>
<evidence type="ECO:0008006" key="3">
    <source>
        <dbReference type="Google" id="ProtNLM"/>
    </source>
</evidence>
<name>A0A2G9CGF3_9BURK</name>
<gene>
    <name evidence="1" type="ORF">CS062_04145</name>
</gene>
<sequence length="167" mass="18217">MAGRIHARMVSIDARRLIGPACGATLISLHVHEERRQCAGRPADGESIMNVMQKSSIQVSRDDAAWALSQGEAMSLPIGPGRRELHVLEGRVWVTQRGDLNLPAQDFWLSAGETLEVASGTELVVEAWPTARFQLLVPPQACAAKRAQRLSRLPSFGQLFGQRLANA</sequence>
<evidence type="ECO:0000313" key="2">
    <source>
        <dbReference type="Proteomes" id="UP000231501"/>
    </source>
</evidence>
<dbReference type="EMBL" id="PEOG01000009">
    <property type="protein sequence ID" value="PIM54579.1"/>
    <property type="molecule type" value="Genomic_DNA"/>
</dbReference>
<accession>A0A2G9CGF3</accession>
<dbReference type="InterPro" id="IPR021317">
    <property type="entry name" value="DUF2917"/>
</dbReference>